<organism evidence="5 6">
    <name type="scientific">Adhaeribacter soli</name>
    <dbReference type="NCBI Taxonomy" id="2607655"/>
    <lineage>
        <taxon>Bacteria</taxon>
        <taxon>Pseudomonadati</taxon>
        <taxon>Bacteroidota</taxon>
        <taxon>Cytophagia</taxon>
        <taxon>Cytophagales</taxon>
        <taxon>Hymenobacteraceae</taxon>
        <taxon>Adhaeribacter</taxon>
    </lineage>
</organism>
<keyword evidence="6" id="KW-1185">Reference proteome</keyword>
<sequence length="422" mass="48222">MKLFLRNFLNSVSGSRTLFPLEHRLFNLSSFFITAYAALASIINPIIGLEIENTILSAIGVLISGVLFYIARYRGGFSVYLIFCYVLATITVMGSMYFYNNGMGGTTFYVYIMLLNIFVLVMPPRYHYGVFGILYCSIVGLIALEYFYPEWVVPYHSREEKILDHLTALLFSLLFTVVLIVNSRKSYYRERHKTLLQNAELRALNQQIKQQQAELENAVLLANERRENIETLLNELNHRVKNNLQVVSSLLKLQAQAISDEKAKSAILESKNRLSSMILVHKRLYQNENITKIFMPEYLQELSESVMLTYHGQLDQEMVSYEVDGVWLQVEKAIPVGLISNELITNCFKHTVNEAAGRKISVKLAKTGEQHLLSVSDNGAGFPEVHQSKSFGLELVKSLVTQLNGTYKISFEKGTRWEIYFN</sequence>
<dbReference type="Proteomes" id="UP000326570">
    <property type="component" value="Unassembled WGS sequence"/>
</dbReference>
<dbReference type="InterPro" id="IPR011495">
    <property type="entry name" value="Sig_transdc_His_kin_sub2_dim/P"/>
</dbReference>
<dbReference type="Pfam" id="PF07568">
    <property type="entry name" value="HisKA_2"/>
    <property type="match status" value="1"/>
</dbReference>
<dbReference type="GO" id="GO:0016301">
    <property type="term" value="F:kinase activity"/>
    <property type="evidence" value="ECO:0007669"/>
    <property type="project" value="UniProtKB-KW"/>
</dbReference>
<evidence type="ECO:0000313" key="6">
    <source>
        <dbReference type="Proteomes" id="UP000326570"/>
    </source>
</evidence>
<name>A0A5N1IPN5_9BACT</name>
<dbReference type="Gene3D" id="3.30.565.10">
    <property type="entry name" value="Histidine kinase-like ATPase, C-terminal domain"/>
    <property type="match status" value="1"/>
</dbReference>
<evidence type="ECO:0000259" key="3">
    <source>
        <dbReference type="Pfam" id="PF02518"/>
    </source>
</evidence>
<feature type="transmembrane region" description="Helical" evidence="2">
    <location>
        <begin position="78"/>
        <end position="99"/>
    </location>
</feature>
<keyword evidence="1" id="KW-0175">Coiled coil</keyword>
<feature type="transmembrane region" description="Helical" evidence="2">
    <location>
        <begin position="53"/>
        <end position="71"/>
    </location>
</feature>
<dbReference type="PANTHER" id="PTHR43065:SF23">
    <property type="entry name" value="SENSOR HISTIDINE KINASE PDTAS"/>
    <property type="match status" value="1"/>
</dbReference>
<keyword evidence="2" id="KW-0472">Membrane</keyword>
<dbReference type="SUPFAM" id="SSF55874">
    <property type="entry name" value="ATPase domain of HSP90 chaperone/DNA topoisomerase II/histidine kinase"/>
    <property type="match status" value="1"/>
</dbReference>
<keyword evidence="2" id="KW-0812">Transmembrane</keyword>
<dbReference type="InterPro" id="IPR003594">
    <property type="entry name" value="HATPase_dom"/>
</dbReference>
<accession>A0A5N1IPN5</accession>
<reference evidence="5 6" key="1">
    <citation type="submission" date="2019-09" db="EMBL/GenBank/DDBJ databases">
        <title>Genome sequence of Adhaeribacter sp. M2.</title>
        <authorList>
            <person name="Srinivasan S."/>
        </authorList>
    </citation>
    <scope>NUCLEOTIDE SEQUENCE [LARGE SCALE GENOMIC DNA]</scope>
    <source>
        <strain evidence="5 6">M2</strain>
    </source>
</reference>
<dbReference type="Gene3D" id="3.30.450.20">
    <property type="entry name" value="PAS domain"/>
    <property type="match status" value="1"/>
</dbReference>
<keyword evidence="2" id="KW-1133">Transmembrane helix</keyword>
<gene>
    <name evidence="5" type="ORF">F0P94_13650</name>
</gene>
<dbReference type="InterPro" id="IPR036890">
    <property type="entry name" value="HATPase_C_sf"/>
</dbReference>
<evidence type="ECO:0000256" key="1">
    <source>
        <dbReference type="SAM" id="Coils"/>
    </source>
</evidence>
<comment type="caution">
    <text evidence="5">The sequence shown here is derived from an EMBL/GenBank/DDBJ whole genome shotgun (WGS) entry which is preliminary data.</text>
</comment>
<evidence type="ECO:0000259" key="4">
    <source>
        <dbReference type="Pfam" id="PF07568"/>
    </source>
</evidence>
<protein>
    <submittedName>
        <fullName evidence="5">Sensor histidine kinase</fullName>
    </submittedName>
</protein>
<keyword evidence="5" id="KW-0808">Transferase</keyword>
<proteinExistence type="predicted"/>
<dbReference type="Pfam" id="PF02518">
    <property type="entry name" value="HATPase_c"/>
    <property type="match status" value="1"/>
</dbReference>
<dbReference type="EMBL" id="VTWT01000007">
    <property type="protein sequence ID" value="KAA9331837.1"/>
    <property type="molecule type" value="Genomic_DNA"/>
</dbReference>
<evidence type="ECO:0000256" key="2">
    <source>
        <dbReference type="SAM" id="Phobius"/>
    </source>
</evidence>
<feature type="transmembrane region" description="Helical" evidence="2">
    <location>
        <begin position="162"/>
        <end position="181"/>
    </location>
</feature>
<dbReference type="AlphaFoldDB" id="A0A5N1IPN5"/>
<feature type="transmembrane region" description="Helical" evidence="2">
    <location>
        <begin position="25"/>
        <end position="47"/>
    </location>
</feature>
<evidence type="ECO:0000313" key="5">
    <source>
        <dbReference type="EMBL" id="KAA9331837.1"/>
    </source>
</evidence>
<dbReference type="RefSeq" id="WP_150904446.1">
    <property type="nucleotide sequence ID" value="NZ_VTWT01000007.1"/>
</dbReference>
<feature type="transmembrane region" description="Helical" evidence="2">
    <location>
        <begin position="105"/>
        <end position="121"/>
    </location>
</feature>
<feature type="domain" description="Histidine kinase/HSP90-like ATPase" evidence="3">
    <location>
        <begin position="337"/>
        <end position="420"/>
    </location>
</feature>
<feature type="transmembrane region" description="Helical" evidence="2">
    <location>
        <begin position="128"/>
        <end position="147"/>
    </location>
</feature>
<keyword evidence="5" id="KW-0418">Kinase</keyword>
<dbReference type="PANTHER" id="PTHR43065">
    <property type="entry name" value="SENSOR HISTIDINE KINASE"/>
    <property type="match status" value="1"/>
</dbReference>
<feature type="coiled-coil region" evidence="1">
    <location>
        <begin position="196"/>
        <end position="239"/>
    </location>
</feature>
<feature type="domain" description="Signal transduction histidine kinase subgroup 2 dimerisation and phosphoacceptor" evidence="4">
    <location>
        <begin position="235"/>
        <end position="309"/>
    </location>
</feature>